<feature type="region of interest" description="Disordered" evidence="1">
    <location>
        <begin position="65"/>
        <end position="102"/>
    </location>
</feature>
<evidence type="ECO:0000313" key="2">
    <source>
        <dbReference type="EMBL" id="KAK3853699.1"/>
    </source>
</evidence>
<accession>A0AAE1BR15</accession>
<evidence type="ECO:0000256" key="1">
    <source>
        <dbReference type="SAM" id="MobiDB-lite"/>
    </source>
</evidence>
<evidence type="ECO:0000313" key="3">
    <source>
        <dbReference type="Proteomes" id="UP001286313"/>
    </source>
</evidence>
<keyword evidence="3" id="KW-1185">Reference proteome</keyword>
<sequence>MIACHFSSPLKLDQPACKPPTHSYNYLTPIQLTHTPTNSPTEFVNQPTNQPLFQPLNTYSLYQEANTPTQPPILSPLTQPAMQQGQRRPMAKVGEGVEEDLG</sequence>
<dbReference type="EMBL" id="JAWQEG010006865">
    <property type="protein sequence ID" value="KAK3853699.1"/>
    <property type="molecule type" value="Genomic_DNA"/>
</dbReference>
<reference evidence="2" key="1">
    <citation type="submission" date="2023-10" db="EMBL/GenBank/DDBJ databases">
        <title>Genome assemblies of two species of porcelain crab, Petrolisthes cinctipes and Petrolisthes manimaculis (Anomura: Porcellanidae).</title>
        <authorList>
            <person name="Angst P."/>
        </authorList>
    </citation>
    <scope>NUCLEOTIDE SEQUENCE</scope>
    <source>
        <strain evidence="2">PB745_01</strain>
        <tissue evidence="2">Gill</tissue>
    </source>
</reference>
<protein>
    <submittedName>
        <fullName evidence="2">Uncharacterized protein</fullName>
    </submittedName>
</protein>
<gene>
    <name evidence="2" type="ORF">Pcinc_039777</name>
</gene>
<name>A0AAE1BR15_PETCI</name>
<comment type="caution">
    <text evidence="2">The sequence shown here is derived from an EMBL/GenBank/DDBJ whole genome shotgun (WGS) entry which is preliminary data.</text>
</comment>
<proteinExistence type="predicted"/>
<feature type="compositionally biased region" description="Polar residues" evidence="1">
    <location>
        <begin position="76"/>
        <end position="86"/>
    </location>
</feature>
<dbReference type="AlphaFoldDB" id="A0AAE1BR15"/>
<dbReference type="Proteomes" id="UP001286313">
    <property type="component" value="Unassembled WGS sequence"/>
</dbReference>
<organism evidence="2 3">
    <name type="scientific">Petrolisthes cinctipes</name>
    <name type="common">Flat porcelain crab</name>
    <dbReference type="NCBI Taxonomy" id="88211"/>
    <lineage>
        <taxon>Eukaryota</taxon>
        <taxon>Metazoa</taxon>
        <taxon>Ecdysozoa</taxon>
        <taxon>Arthropoda</taxon>
        <taxon>Crustacea</taxon>
        <taxon>Multicrustacea</taxon>
        <taxon>Malacostraca</taxon>
        <taxon>Eumalacostraca</taxon>
        <taxon>Eucarida</taxon>
        <taxon>Decapoda</taxon>
        <taxon>Pleocyemata</taxon>
        <taxon>Anomura</taxon>
        <taxon>Galatheoidea</taxon>
        <taxon>Porcellanidae</taxon>
        <taxon>Petrolisthes</taxon>
    </lineage>
</organism>